<dbReference type="AlphaFoldDB" id="A0A6D2KBD0"/>
<dbReference type="Proteomes" id="UP000467841">
    <property type="component" value="Unassembled WGS sequence"/>
</dbReference>
<evidence type="ECO:0000313" key="3">
    <source>
        <dbReference type="Proteomes" id="UP000467841"/>
    </source>
</evidence>
<organism evidence="2 3">
    <name type="scientific">Microthlaspi erraticum</name>
    <dbReference type="NCBI Taxonomy" id="1685480"/>
    <lineage>
        <taxon>Eukaryota</taxon>
        <taxon>Viridiplantae</taxon>
        <taxon>Streptophyta</taxon>
        <taxon>Embryophyta</taxon>
        <taxon>Tracheophyta</taxon>
        <taxon>Spermatophyta</taxon>
        <taxon>Magnoliopsida</taxon>
        <taxon>eudicotyledons</taxon>
        <taxon>Gunneridae</taxon>
        <taxon>Pentapetalae</taxon>
        <taxon>rosids</taxon>
        <taxon>malvids</taxon>
        <taxon>Brassicales</taxon>
        <taxon>Brassicaceae</taxon>
        <taxon>Coluteocarpeae</taxon>
        <taxon>Microthlaspi</taxon>
    </lineage>
</organism>
<protein>
    <submittedName>
        <fullName evidence="2">Uncharacterized protein</fullName>
    </submittedName>
</protein>
<feature type="compositionally biased region" description="Basic and acidic residues" evidence="1">
    <location>
        <begin position="1"/>
        <end position="29"/>
    </location>
</feature>
<reference evidence="2" key="1">
    <citation type="submission" date="2020-01" db="EMBL/GenBank/DDBJ databases">
        <authorList>
            <person name="Mishra B."/>
        </authorList>
    </citation>
    <scope>NUCLEOTIDE SEQUENCE [LARGE SCALE GENOMIC DNA]</scope>
</reference>
<evidence type="ECO:0000256" key="1">
    <source>
        <dbReference type="SAM" id="MobiDB-lite"/>
    </source>
</evidence>
<proteinExistence type="predicted"/>
<name>A0A6D2KBD0_9BRAS</name>
<keyword evidence="3" id="KW-1185">Reference proteome</keyword>
<accession>A0A6D2KBD0</accession>
<dbReference type="EMBL" id="CACVBM020001447">
    <property type="protein sequence ID" value="CAA7050374.1"/>
    <property type="molecule type" value="Genomic_DNA"/>
</dbReference>
<feature type="region of interest" description="Disordered" evidence="1">
    <location>
        <begin position="1"/>
        <end position="52"/>
    </location>
</feature>
<sequence>MLAKHGQDRDGTDGQKRPSHYTEDPSHDKRKERKCPGIEVSRTFPSSYVEAQKHGNDGRIKIRDFILKHDGTKPSSQGNVRNPPYRKRTKPSARGNVEGSTRPMEWRHQLLIKDKFKLTNQVWALSCSYGTKMCCTNQVSHLIQEDRIKEEMLILNEPITFSYPAAWGMDQWEGAIRLKWIGMEEAAPGVQPCHWLHAEARCRVLKPSDATSSFRKTYIKAPLVFISKPHHKLKSRERN</sequence>
<gene>
    <name evidence="2" type="ORF">MERR_LOCUS37609</name>
</gene>
<feature type="region of interest" description="Disordered" evidence="1">
    <location>
        <begin position="68"/>
        <end position="100"/>
    </location>
</feature>
<evidence type="ECO:0000313" key="2">
    <source>
        <dbReference type="EMBL" id="CAA7050374.1"/>
    </source>
</evidence>
<comment type="caution">
    <text evidence="2">The sequence shown here is derived from an EMBL/GenBank/DDBJ whole genome shotgun (WGS) entry which is preliminary data.</text>
</comment>